<proteinExistence type="predicted"/>
<protein>
    <recommendedName>
        <fullName evidence="2">DUF4604 domain-containing protein</fullName>
    </recommendedName>
</protein>
<sequence length="174" mass="18738">MPEPKINAKSLSYSSDLPPFLRALHAQSRGDASAGPDPILAGRRRAIKKRSASEEAEDQPLVVDENGNVVTIDDDRNEHDGPNSCSQAPDDASTAAGKDAETEAEREKEKVAGIGAGRKRKVGKIVGADDEKKDNGVPTRKDELDIEEPARSKASAKDKPKKKAKKIKLSFDPE</sequence>
<feature type="compositionally biased region" description="Basic and acidic residues" evidence="1">
    <location>
        <begin position="98"/>
        <end position="111"/>
    </location>
</feature>
<keyword evidence="5" id="KW-1185">Reference proteome</keyword>
<evidence type="ECO:0000313" key="3">
    <source>
        <dbReference type="EMBL" id="CRK15505.1"/>
    </source>
</evidence>
<organism evidence="4 6">
    <name type="scientific">Verticillium longisporum</name>
    <name type="common">Verticillium dahliae var. longisporum</name>
    <dbReference type="NCBI Taxonomy" id="100787"/>
    <lineage>
        <taxon>Eukaryota</taxon>
        <taxon>Fungi</taxon>
        <taxon>Dikarya</taxon>
        <taxon>Ascomycota</taxon>
        <taxon>Pezizomycotina</taxon>
        <taxon>Sordariomycetes</taxon>
        <taxon>Hypocreomycetidae</taxon>
        <taxon>Glomerellales</taxon>
        <taxon>Plectosphaerellaceae</taxon>
        <taxon>Verticillium</taxon>
    </lineage>
</organism>
<evidence type="ECO:0000259" key="2">
    <source>
        <dbReference type="Pfam" id="PF15377"/>
    </source>
</evidence>
<feature type="compositionally biased region" description="Basic residues" evidence="1">
    <location>
        <begin position="159"/>
        <end position="168"/>
    </location>
</feature>
<dbReference type="EMBL" id="CVQI01011558">
    <property type="protein sequence ID" value="CRK21171.1"/>
    <property type="molecule type" value="Genomic_DNA"/>
</dbReference>
<evidence type="ECO:0000256" key="1">
    <source>
        <dbReference type="SAM" id="MobiDB-lite"/>
    </source>
</evidence>
<dbReference type="Pfam" id="PF15377">
    <property type="entry name" value="DUF4604"/>
    <property type="match status" value="1"/>
</dbReference>
<feature type="region of interest" description="Disordered" evidence="1">
    <location>
        <begin position="24"/>
        <end position="174"/>
    </location>
</feature>
<feature type="compositionally biased region" description="Basic and acidic residues" evidence="1">
    <location>
        <begin position="127"/>
        <end position="158"/>
    </location>
</feature>
<dbReference type="AlphaFoldDB" id="A0A0G4LGL1"/>
<feature type="non-terminal residue" evidence="4">
    <location>
        <position position="174"/>
    </location>
</feature>
<dbReference type="EMBL" id="CVQH01006668">
    <property type="protein sequence ID" value="CRK15505.1"/>
    <property type="molecule type" value="Genomic_DNA"/>
</dbReference>
<evidence type="ECO:0000313" key="5">
    <source>
        <dbReference type="Proteomes" id="UP000044602"/>
    </source>
</evidence>
<accession>A0A0G4LGL1</accession>
<dbReference type="Proteomes" id="UP000044602">
    <property type="component" value="Unassembled WGS sequence"/>
</dbReference>
<feature type="domain" description="DUF4604" evidence="2">
    <location>
        <begin position="9"/>
        <end position="172"/>
    </location>
</feature>
<evidence type="ECO:0000313" key="4">
    <source>
        <dbReference type="EMBL" id="CRK21171.1"/>
    </source>
</evidence>
<name>A0A0G4LGL1_VERLO</name>
<evidence type="ECO:0000313" key="6">
    <source>
        <dbReference type="Proteomes" id="UP000045706"/>
    </source>
</evidence>
<gene>
    <name evidence="3" type="ORF">BN1708_002746</name>
    <name evidence="4" type="ORF">BN1723_012275</name>
</gene>
<dbReference type="InterPro" id="IPR027911">
    <property type="entry name" value="DUF4604"/>
</dbReference>
<reference evidence="5 6" key="1">
    <citation type="submission" date="2015-05" db="EMBL/GenBank/DDBJ databases">
        <authorList>
            <person name="Fogelqvist Johan"/>
        </authorList>
    </citation>
    <scope>NUCLEOTIDE SEQUENCE [LARGE SCALE GENOMIC DNA]</scope>
    <source>
        <strain evidence="3">VL1</strain>
        <strain evidence="4">VL2</strain>
    </source>
</reference>
<dbReference type="Proteomes" id="UP000045706">
    <property type="component" value="Unassembled WGS sequence"/>
</dbReference>